<proteinExistence type="inferred from homology"/>
<evidence type="ECO:0000256" key="3">
    <source>
        <dbReference type="ARBA" id="ARBA00022729"/>
    </source>
</evidence>
<keyword evidence="5" id="KW-1185">Reference proteome</keyword>
<dbReference type="PANTHER" id="PTHR30632">
    <property type="entry name" value="MOLYBDATE-BINDING PERIPLASMIC PROTEIN"/>
    <property type="match status" value="1"/>
</dbReference>
<dbReference type="PANTHER" id="PTHR30632:SF0">
    <property type="entry name" value="SULFATE-BINDING PROTEIN"/>
    <property type="match status" value="1"/>
</dbReference>
<comment type="similarity">
    <text evidence="1">Belongs to the bacterial solute-binding protein ModA family.</text>
</comment>
<dbReference type="Pfam" id="PF13531">
    <property type="entry name" value="SBP_bac_11"/>
    <property type="match status" value="1"/>
</dbReference>
<protein>
    <submittedName>
        <fullName evidence="4">Molybdate ABC transporter substrate-binding protein</fullName>
    </submittedName>
</protein>
<dbReference type="InterPro" id="IPR005950">
    <property type="entry name" value="ModA"/>
</dbReference>
<gene>
    <name evidence="4" type="primary">modA</name>
    <name evidence="4" type="ORF">U7230_06585</name>
</gene>
<keyword evidence="2" id="KW-0479">Metal-binding</keyword>
<reference evidence="4 5" key="1">
    <citation type="journal article" date="2024" name="Front. Microbiol.">
        <title>Novel thermophilic genera Geochorda gen. nov. and Carboxydochorda gen. nov. from the deep terrestrial subsurface reveal the ecophysiological diversity in the class Limnochordia.</title>
        <authorList>
            <person name="Karnachuk O.V."/>
            <person name="Lukina A.P."/>
            <person name="Avakyan M.R."/>
            <person name="Kadnikov V.V."/>
            <person name="Begmatov S."/>
            <person name="Beletsky A.V."/>
            <person name="Vlasova K.G."/>
            <person name="Novikov A.A."/>
            <person name="Shcherbakova V.A."/>
            <person name="Mardanov A.V."/>
            <person name="Ravin N.V."/>
        </authorList>
    </citation>
    <scope>NUCLEOTIDE SEQUENCE [LARGE SCALE GENOMIC DNA]</scope>
    <source>
        <strain evidence="4 5">L945</strain>
    </source>
</reference>
<evidence type="ECO:0000313" key="4">
    <source>
        <dbReference type="EMBL" id="WRP18661.1"/>
    </source>
</evidence>
<keyword evidence="3" id="KW-0732">Signal</keyword>
<dbReference type="EMBL" id="CP141615">
    <property type="protein sequence ID" value="WRP18661.1"/>
    <property type="molecule type" value="Genomic_DNA"/>
</dbReference>
<dbReference type="RefSeq" id="WP_324717934.1">
    <property type="nucleotide sequence ID" value="NZ_CP141615.1"/>
</dbReference>
<name>A0ABZ1C1I8_9FIRM</name>
<dbReference type="SUPFAM" id="SSF53850">
    <property type="entry name" value="Periplasmic binding protein-like II"/>
    <property type="match status" value="1"/>
</dbReference>
<organism evidence="4 5">
    <name type="scientific">Carboxydichorda subterranea</name>
    <dbReference type="NCBI Taxonomy" id="3109565"/>
    <lineage>
        <taxon>Bacteria</taxon>
        <taxon>Bacillati</taxon>
        <taxon>Bacillota</taxon>
        <taxon>Limnochordia</taxon>
        <taxon>Limnochordales</taxon>
        <taxon>Geochordaceae</taxon>
        <taxon>Carboxydichorda</taxon>
    </lineage>
</organism>
<evidence type="ECO:0000313" key="5">
    <source>
        <dbReference type="Proteomes" id="UP001332192"/>
    </source>
</evidence>
<sequence length="260" mass="27614">MQMRRMIGVLALAVVVVWGGPAAGARRTDLLVSAAASLTDLLREAKTSFEARHPDVNVQLNMGSSGSLQRQIEQGAPVDVFISVSQAVTDSLVKQGFIDGKSVRVMARNVVVLVRPAGGGPGGTLRGWQDLRAPQVRRIALGNPAHVPAGQYGEEVLESLGLWEAVQPKLVLGEDVRQTLAYVQAGEVDAGIVYATDAAIAGGKVQVVATAPEGSHRPVVYPVAVLRDAPHPQEARAFVEWLLSDEVRAMLEKYGFLPGS</sequence>
<dbReference type="InterPro" id="IPR050682">
    <property type="entry name" value="ModA/WtpA"/>
</dbReference>
<accession>A0ABZ1C1I8</accession>
<dbReference type="InterPro" id="IPR041879">
    <property type="entry name" value="YvgL-like_PBP2"/>
</dbReference>
<dbReference type="Proteomes" id="UP001332192">
    <property type="component" value="Chromosome"/>
</dbReference>
<dbReference type="NCBIfam" id="TIGR01256">
    <property type="entry name" value="modA"/>
    <property type="match status" value="1"/>
</dbReference>
<dbReference type="Gene3D" id="3.40.190.10">
    <property type="entry name" value="Periplasmic binding protein-like II"/>
    <property type="match status" value="2"/>
</dbReference>
<evidence type="ECO:0000256" key="1">
    <source>
        <dbReference type="ARBA" id="ARBA00009175"/>
    </source>
</evidence>
<evidence type="ECO:0000256" key="2">
    <source>
        <dbReference type="ARBA" id="ARBA00022723"/>
    </source>
</evidence>
<dbReference type="PIRSF" id="PIRSF004846">
    <property type="entry name" value="ModA"/>
    <property type="match status" value="1"/>
</dbReference>
<dbReference type="CDD" id="cd13537">
    <property type="entry name" value="PBP2_YvgL_like"/>
    <property type="match status" value="1"/>
</dbReference>